<name>A0A7Y7IHS5_9MICC</name>
<feature type="transmembrane region" description="Helical" evidence="1">
    <location>
        <begin position="130"/>
        <end position="150"/>
    </location>
</feature>
<proteinExistence type="predicted"/>
<organism evidence="2 3">
    <name type="scientific">Arthrobacter wenxiniae</name>
    <dbReference type="NCBI Taxonomy" id="2713570"/>
    <lineage>
        <taxon>Bacteria</taxon>
        <taxon>Bacillati</taxon>
        <taxon>Actinomycetota</taxon>
        <taxon>Actinomycetes</taxon>
        <taxon>Micrococcales</taxon>
        <taxon>Micrococcaceae</taxon>
        <taxon>Arthrobacter</taxon>
    </lineage>
</organism>
<protein>
    <submittedName>
        <fullName evidence="2">Uncharacterized protein</fullName>
    </submittedName>
</protein>
<dbReference type="EMBL" id="JAAMFM010000019">
    <property type="protein sequence ID" value="NVM95718.1"/>
    <property type="molecule type" value="Genomic_DNA"/>
</dbReference>
<keyword evidence="3" id="KW-1185">Reference proteome</keyword>
<reference evidence="2 3" key="1">
    <citation type="submission" date="2020-02" db="EMBL/GenBank/DDBJ databases">
        <title>Genome sequence of strain AETb3-4.</title>
        <authorList>
            <person name="Gao J."/>
            <person name="Zhang X."/>
        </authorList>
    </citation>
    <scope>NUCLEOTIDE SEQUENCE [LARGE SCALE GENOMIC DNA]</scope>
    <source>
        <strain evidence="2 3">AETb3-4</strain>
    </source>
</reference>
<dbReference type="RefSeq" id="WP_176635445.1">
    <property type="nucleotide sequence ID" value="NZ_JAAMFM010000019.1"/>
</dbReference>
<comment type="caution">
    <text evidence="2">The sequence shown here is derived from an EMBL/GenBank/DDBJ whole genome shotgun (WGS) entry which is preliminary data.</text>
</comment>
<dbReference type="AlphaFoldDB" id="A0A7Y7IHS5"/>
<evidence type="ECO:0000313" key="2">
    <source>
        <dbReference type="EMBL" id="NVM95718.1"/>
    </source>
</evidence>
<accession>A0A7Y7IHS5</accession>
<keyword evidence="1" id="KW-0472">Membrane</keyword>
<evidence type="ECO:0000256" key="1">
    <source>
        <dbReference type="SAM" id="Phobius"/>
    </source>
</evidence>
<feature type="transmembrane region" description="Helical" evidence="1">
    <location>
        <begin position="76"/>
        <end position="97"/>
    </location>
</feature>
<dbReference type="Proteomes" id="UP000543556">
    <property type="component" value="Unassembled WGS sequence"/>
</dbReference>
<keyword evidence="1" id="KW-1133">Transmembrane helix</keyword>
<keyword evidence="1" id="KW-0812">Transmembrane</keyword>
<gene>
    <name evidence="2" type="ORF">G6034_12510</name>
</gene>
<feature type="transmembrane region" description="Helical" evidence="1">
    <location>
        <begin position="52"/>
        <end position="69"/>
    </location>
</feature>
<sequence>MAITATADTRKRVSPVRRAGFPARLCAAVALGSVGVHAWMAWEHRAMPWEGALMLLMAAACLPCAVFVWRRGHERSVQLLFVMALAMVAVHAVLLLAPGSTAGRGHGGMDPMGAMGTMGGSMAGVVMQPAPMLGVIALELAVAMLAAWAMRRSRACGGQPA</sequence>
<evidence type="ECO:0000313" key="3">
    <source>
        <dbReference type="Proteomes" id="UP000543556"/>
    </source>
</evidence>
<feature type="transmembrane region" description="Helical" evidence="1">
    <location>
        <begin position="21"/>
        <end position="40"/>
    </location>
</feature>